<feature type="transmembrane region" description="Helical" evidence="6">
    <location>
        <begin position="114"/>
        <end position="135"/>
    </location>
</feature>
<reference evidence="9" key="1">
    <citation type="submission" date="2017-04" db="EMBL/GenBank/DDBJ databases">
        <title>Function of individual gut microbiota members based on whole genome sequencing of pure cultures obtained from chicken caecum.</title>
        <authorList>
            <person name="Medvecky M."/>
            <person name="Cejkova D."/>
            <person name="Polansky O."/>
            <person name="Karasova D."/>
            <person name="Kubasova T."/>
            <person name="Cizek A."/>
            <person name="Rychlik I."/>
        </authorList>
    </citation>
    <scope>NUCLEOTIDE SEQUENCE [LARGE SCALE GENOMIC DNA]</scope>
    <source>
        <strain evidence="9">An42</strain>
    </source>
</reference>
<protein>
    <submittedName>
        <fullName evidence="8">L-fucose:H+ symporter permease</fullName>
    </submittedName>
</protein>
<evidence type="ECO:0000313" key="8">
    <source>
        <dbReference type="EMBL" id="OUO04561.1"/>
    </source>
</evidence>
<feature type="transmembrane region" description="Helical" evidence="6">
    <location>
        <begin position="88"/>
        <end position="108"/>
    </location>
</feature>
<keyword evidence="2" id="KW-1003">Cell membrane</keyword>
<sequence>MKKNNQKTLFSAPDGKSYLVPFILITSLFLLWGFAHGLLDVLNKHFQGVFTMTKAESGLVQFSTYIAYFLMALPAGMFMKRFGYKKGIILGLCLFAVGAFAFIPAAYLHSASPFLIALFVIACGLCILETAANPYSTILGPEESGAQRLNLSQSFNGLGWILGPLVGGMLIFGGAEDDPFTLTKPYILVGSVVLLVAILFFFTKLPEVQEETDKEEKMVAPVSGTASMWRHPQFIRAIIAQFCYCAAQTGIFSFFINYVTEVDTSMTNIEASRILAFGGMALFMIGRLSGSFTMRWMSPARLLTWFALADAVCMALVVVSVGTVSLYALYLSFFFMSIMFPTIFALGLEGMGSYTKKASSYIVMGVAGGAFAPMLMGYIGADNMAVGFVIPLLSFLYILYFALRCKRE</sequence>
<feature type="transmembrane region" description="Helical" evidence="6">
    <location>
        <begin position="360"/>
        <end position="379"/>
    </location>
</feature>
<feature type="transmembrane region" description="Helical" evidence="6">
    <location>
        <begin position="59"/>
        <end position="76"/>
    </location>
</feature>
<dbReference type="EMBL" id="NFIJ01000012">
    <property type="protein sequence ID" value="OUO04561.1"/>
    <property type="molecule type" value="Genomic_DNA"/>
</dbReference>
<gene>
    <name evidence="8" type="ORF">B5F96_11895</name>
</gene>
<comment type="subcellular location">
    <subcellularLocation>
        <location evidence="1">Cell inner membrane</location>
        <topology evidence="1">Multi-pass membrane protein</topology>
    </subcellularLocation>
</comment>
<evidence type="ECO:0000256" key="1">
    <source>
        <dbReference type="ARBA" id="ARBA00004429"/>
    </source>
</evidence>
<feature type="transmembrane region" description="Helical" evidence="6">
    <location>
        <begin position="327"/>
        <end position="348"/>
    </location>
</feature>
<proteinExistence type="predicted"/>
<feature type="transmembrane region" description="Helical" evidence="6">
    <location>
        <begin position="237"/>
        <end position="259"/>
    </location>
</feature>
<organism evidence="8 9">
    <name type="scientific">Parabacteroides johnsonii</name>
    <dbReference type="NCBI Taxonomy" id="387661"/>
    <lineage>
        <taxon>Bacteria</taxon>
        <taxon>Pseudomonadati</taxon>
        <taxon>Bacteroidota</taxon>
        <taxon>Bacteroidia</taxon>
        <taxon>Bacteroidales</taxon>
        <taxon>Tannerellaceae</taxon>
        <taxon>Parabacteroides</taxon>
    </lineage>
</organism>
<feature type="transmembrane region" description="Helical" evidence="6">
    <location>
        <begin position="385"/>
        <end position="403"/>
    </location>
</feature>
<name>A0A9Q5SR84_9BACT</name>
<dbReference type="Gene3D" id="1.20.1250.20">
    <property type="entry name" value="MFS general substrate transporter like domains"/>
    <property type="match status" value="2"/>
</dbReference>
<dbReference type="InterPro" id="IPR020846">
    <property type="entry name" value="MFS_dom"/>
</dbReference>
<evidence type="ECO:0000256" key="3">
    <source>
        <dbReference type="ARBA" id="ARBA00022692"/>
    </source>
</evidence>
<keyword evidence="3 6" id="KW-0812">Transmembrane</keyword>
<dbReference type="PROSITE" id="PS50850">
    <property type="entry name" value="MFS"/>
    <property type="match status" value="1"/>
</dbReference>
<accession>A0A9Q5SR84</accession>
<dbReference type="CDD" id="cd17394">
    <property type="entry name" value="MFS_FucP_like"/>
    <property type="match status" value="1"/>
</dbReference>
<dbReference type="InterPro" id="IPR050375">
    <property type="entry name" value="MFS_TsgA-like"/>
</dbReference>
<keyword evidence="4 6" id="KW-1133">Transmembrane helix</keyword>
<dbReference type="PANTHER" id="PTHR43702:SF3">
    <property type="entry name" value="PROTEIN TSGA"/>
    <property type="match status" value="1"/>
</dbReference>
<evidence type="ECO:0000259" key="7">
    <source>
        <dbReference type="PROSITE" id="PS50850"/>
    </source>
</evidence>
<feature type="transmembrane region" description="Helical" evidence="6">
    <location>
        <begin position="186"/>
        <end position="205"/>
    </location>
</feature>
<evidence type="ECO:0000313" key="9">
    <source>
        <dbReference type="Proteomes" id="UP000195975"/>
    </source>
</evidence>
<dbReference type="SUPFAM" id="SSF103473">
    <property type="entry name" value="MFS general substrate transporter"/>
    <property type="match status" value="1"/>
</dbReference>
<evidence type="ECO:0000256" key="2">
    <source>
        <dbReference type="ARBA" id="ARBA00022475"/>
    </source>
</evidence>
<keyword evidence="5 6" id="KW-0472">Membrane</keyword>
<comment type="caution">
    <text evidence="8">The sequence shown here is derived from an EMBL/GenBank/DDBJ whole genome shotgun (WGS) entry which is preliminary data.</text>
</comment>
<dbReference type="Proteomes" id="UP000195975">
    <property type="component" value="Unassembled WGS sequence"/>
</dbReference>
<dbReference type="InterPro" id="IPR011701">
    <property type="entry name" value="MFS"/>
</dbReference>
<dbReference type="GO" id="GO:0005886">
    <property type="term" value="C:plasma membrane"/>
    <property type="evidence" value="ECO:0007669"/>
    <property type="project" value="UniProtKB-SubCell"/>
</dbReference>
<feature type="transmembrane region" description="Helical" evidence="6">
    <location>
        <begin position="155"/>
        <end position="174"/>
    </location>
</feature>
<evidence type="ECO:0000256" key="5">
    <source>
        <dbReference type="ARBA" id="ARBA00023136"/>
    </source>
</evidence>
<dbReference type="AlphaFoldDB" id="A0A9Q5SR84"/>
<dbReference type="Pfam" id="PF07690">
    <property type="entry name" value="MFS_1"/>
    <property type="match status" value="1"/>
</dbReference>
<evidence type="ECO:0000256" key="4">
    <source>
        <dbReference type="ARBA" id="ARBA00022989"/>
    </source>
</evidence>
<dbReference type="InterPro" id="IPR005275">
    <property type="entry name" value="Lfuc_symporter_FucP"/>
</dbReference>
<evidence type="ECO:0000256" key="6">
    <source>
        <dbReference type="SAM" id="Phobius"/>
    </source>
</evidence>
<feature type="transmembrane region" description="Helical" evidence="6">
    <location>
        <begin position="20"/>
        <end position="39"/>
    </location>
</feature>
<dbReference type="NCBIfam" id="TIGR00885">
    <property type="entry name" value="fucP"/>
    <property type="match status" value="1"/>
</dbReference>
<dbReference type="RefSeq" id="WP_021862044.1">
    <property type="nucleotide sequence ID" value="NZ_CAJLBM010000008.1"/>
</dbReference>
<feature type="transmembrane region" description="Helical" evidence="6">
    <location>
        <begin position="302"/>
        <end position="321"/>
    </location>
</feature>
<dbReference type="GO" id="GO:0015535">
    <property type="term" value="F:fucose:proton symporter activity"/>
    <property type="evidence" value="ECO:0007669"/>
    <property type="project" value="InterPro"/>
</dbReference>
<feature type="transmembrane region" description="Helical" evidence="6">
    <location>
        <begin position="271"/>
        <end position="290"/>
    </location>
</feature>
<dbReference type="PANTHER" id="PTHR43702">
    <property type="entry name" value="L-FUCOSE-PROTON SYMPORTER"/>
    <property type="match status" value="1"/>
</dbReference>
<feature type="domain" description="Major facilitator superfamily (MFS) profile" evidence="7">
    <location>
        <begin position="21"/>
        <end position="406"/>
    </location>
</feature>
<dbReference type="InterPro" id="IPR036259">
    <property type="entry name" value="MFS_trans_sf"/>
</dbReference>